<keyword evidence="2" id="KW-1185">Reference proteome</keyword>
<evidence type="ECO:0000313" key="2">
    <source>
        <dbReference type="Proteomes" id="UP000260644"/>
    </source>
</evidence>
<dbReference type="AlphaFoldDB" id="A0A3E1YCH8"/>
<name>A0A3E1YCH8_9BACT</name>
<evidence type="ECO:0000313" key="1">
    <source>
        <dbReference type="EMBL" id="RFS23992.1"/>
    </source>
</evidence>
<evidence type="ECO:0008006" key="3">
    <source>
        <dbReference type="Google" id="ProtNLM"/>
    </source>
</evidence>
<dbReference type="Proteomes" id="UP000260644">
    <property type="component" value="Unassembled WGS sequence"/>
</dbReference>
<organism evidence="1 2">
    <name type="scientific">Chitinophaga silvatica</name>
    <dbReference type="NCBI Taxonomy" id="2282649"/>
    <lineage>
        <taxon>Bacteria</taxon>
        <taxon>Pseudomonadati</taxon>
        <taxon>Bacteroidota</taxon>
        <taxon>Chitinophagia</taxon>
        <taxon>Chitinophagales</taxon>
        <taxon>Chitinophagaceae</taxon>
        <taxon>Chitinophaga</taxon>
    </lineage>
</organism>
<gene>
    <name evidence="1" type="ORF">DVR12_08910</name>
</gene>
<accession>A0A3E1YCH8</accession>
<comment type="caution">
    <text evidence="1">The sequence shown here is derived from an EMBL/GenBank/DDBJ whole genome shotgun (WGS) entry which is preliminary data.</text>
</comment>
<reference evidence="1 2" key="1">
    <citation type="submission" date="2018-07" db="EMBL/GenBank/DDBJ databases">
        <title>Chitinophaga K2CV101002-2 sp. nov., isolated from a monsoon evergreen broad-leaved forest soil.</title>
        <authorList>
            <person name="Lv Y."/>
        </authorList>
    </citation>
    <scope>NUCLEOTIDE SEQUENCE [LARGE SCALE GENOMIC DNA]</scope>
    <source>
        <strain evidence="1 2">GDMCC 1.1288</strain>
    </source>
</reference>
<protein>
    <recommendedName>
        <fullName evidence="3">DUF4625 domain-containing protein</fullName>
    </recommendedName>
</protein>
<sequence length="161" mass="17976">MIDISKKINFTFLISYNMLLKTWIPAFLVLLLITIVSCKKKHNETQPDNNNQEEALAFELPEVQLQKYNIAQDSSFALKVNVTSKFPGKGVKVTLNVATETGLIPLVQDDIPNITANPFTINLKHLKPLKTYQITIGLASLDNSANVATPKVFFLTNKSDQ</sequence>
<proteinExistence type="predicted"/>
<dbReference type="EMBL" id="QPMM01000003">
    <property type="protein sequence ID" value="RFS23992.1"/>
    <property type="molecule type" value="Genomic_DNA"/>
</dbReference>